<dbReference type="EMBL" id="KN732470">
    <property type="protein sequence ID" value="KIH58987.1"/>
    <property type="molecule type" value="Genomic_DNA"/>
</dbReference>
<dbReference type="AlphaFoldDB" id="A0A0C2D9Q5"/>
<dbReference type="PANTHER" id="PTHR11731:SF200">
    <property type="entry name" value="DIPEPTIDYL PEPTIDASE 10, ISOFORM B"/>
    <property type="match status" value="1"/>
</dbReference>
<dbReference type="Pfam" id="PF00326">
    <property type="entry name" value="Peptidase_S9"/>
    <property type="match status" value="1"/>
</dbReference>
<evidence type="ECO:0000313" key="5">
    <source>
        <dbReference type="EMBL" id="KIH58987.1"/>
    </source>
</evidence>
<sequence length="177" mass="19729">MQPRMRAQIDGRGSNARGWKYRSAVYGALGSVEIDDQIEAIRQVMKKYPFLDDRRLFVFGWSYGGFAAALMAERAPEAFFKCTVSVAPVANFLYYDATYTERYMGEAGNVAYDASDITIDVSNFKKTRLLLVHGIIVRWVTAKRYPSQLPPHGRISLLAAGHGPAPPRRGPLEAPPT</sequence>
<dbReference type="Proteomes" id="UP000054047">
    <property type="component" value="Unassembled WGS sequence"/>
</dbReference>
<dbReference type="SUPFAM" id="SSF53474">
    <property type="entry name" value="alpha/beta-Hydrolases"/>
    <property type="match status" value="1"/>
</dbReference>
<dbReference type="PANTHER" id="PTHR11731">
    <property type="entry name" value="PROTEASE FAMILY S9B,C DIPEPTIDYL-PEPTIDASE IV-RELATED"/>
    <property type="match status" value="1"/>
</dbReference>
<keyword evidence="1" id="KW-0031">Aminopeptidase</keyword>
<evidence type="ECO:0000256" key="2">
    <source>
        <dbReference type="ARBA" id="ARBA00022825"/>
    </source>
</evidence>
<dbReference type="GO" id="GO:0008236">
    <property type="term" value="F:serine-type peptidase activity"/>
    <property type="evidence" value="ECO:0007669"/>
    <property type="project" value="UniProtKB-KW"/>
</dbReference>
<keyword evidence="2" id="KW-0720">Serine protease</keyword>
<evidence type="ECO:0000256" key="1">
    <source>
        <dbReference type="ARBA" id="ARBA00022438"/>
    </source>
</evidence>
<accession>A0A0C2D9Q5</accession>
<dbReference type="InterPro" id="IPR029058">
    <property type="entry name" value="AB_hydrolase_fold"/>
</dbReference>
<dbReference type="InterPro" id="IPR050278">
    <property type="entry name" value="Serine_Prot_S9B/DPPIV"/>
</dbReference>
<dbReference type="GO" id="GO:0008239">
    <property type="term" value="F:dipeptidyl-peptidase activity"/>
    <property type="evidence" value="ECO:0007669"/>
    <property type="project" value="TreeGrafter"/>
</dbReference>
<proteinExistence type="predicted"/>
<keyword evidence="1" id="KW-0378">Hydrolase</keyword>
<dbReference type="GO" id="GO:0005886">
    <property type="term" value="C:plasma membrane"/>
    <property type="evidence" value="ECO:0007669"/>
    <property type="project" value="TreeGrafter"/>
</dbReference>
<gene>
    <name evidence="5" type="ORF">ANCDUO_10796</name>
</gene>
<feature type="domain" description="Peptidase S9 prolyl oligopeptidase catalytic" evidence="4">
    <location>
        <begin position="7"/>
        <end position="134"/>
    </location>
</feature>
<reference evidence="5 6" key="1">
    <citation type="submission" date="2013-12" db="EMBL/GenBank/DDBJ databases">
        <title>Draft genome of the parsitic nematode Ancylostoma duodenale.</title>
        <authorList>
            <person name="Mitreva M."/>
        </authorList>
    </citation>
    <scope>NUCLEOTIDE SEQUENCE [LARGE SCALE GENOMIC DNA]</scope>
    <source>
        <strain evidence="5 6">Zhejiang</strain>
    </source>
</reference>
<dbReference type="GO" id="GO:0004177">
    <property type="term" value="F:aminopeptidase activity"/>
    <property type="evidence" value="ECO:0007669"/>
    <property type="project" value="UniProtKB-KW"/>
</dbReference>
<dbReference type="InterPro" id="IPR001375">
    <property type="entry name" value="Peptidase_S9_cat"/>
</dbReference>
<keyword evidence="6" id="KW-1185">Reference proteome</keyword>
<evidence type="ECO:0000313" key="6">
    <source>
        <dbReference type="Proteomes" id="UP000054047"/>
    </source>
</evidence>
<evidence type="ECO:0000259" key="4">
    <source>
        <dbReference type="Pfam" id="PF00326"/>
    </source>
</evidence>
<name>A0A0C2D9Q5_9BILA</name>
<keyword evidence="3" id="KW-0325">Glycoprotein</keyword>
<keyword evidence="1" id="KW-0645">Protease</keyword>
<protein>
    <submittedName>
        <fullName evidence="5">Peptidase, S9A/B/C family, catalytic domain protein</fullName>
    </submittedName>
</protein>
<dbReference type="Gene3D" id="3.40.50.1820">
    <property type="entry name" value="alpha/beta hydrolase"/>
    <property type="match status" value="1"/>
</dbReference>
<dbReference type="GO" id="GO:0006508">
    <property type="term" value="P:proteolysis"/>
    <property type="evidence" value="ECO:0007669"/>
    <property type="project" value="InterPro"/>
</dbReference>
<dbReference type="OrthoDB" id="16520at2759"/>
<evidence type="ECO:0000256" key="3">
    <source>
        <dbReference type="ARBA" id="ARBA00023180"/>
    </source>
</evidence>
<organism evidence="5 6">
    <name type="scientific">Ancylostoma duodenale</name>
    <dbReference type="NCBI Taxonomy" id="51022"/>
    <lineage>
        <taxon>Eukaryota</taxon>
        <taxon>Metazoa</taxon>
        <taxon>Ecdysozoa</taxon>
        <taxon>Nematoda</taxon>
        <taxon>Chromadorea</taxon>
        <taxon>Rhabditida</taxon>
        <taxon>Rhabditina</taxon>
        <taxon>Rhabditomorpha</taxon>
        <taxon>Strongyloidea</taxon>
        <taxon>Ancylostomatidae</taxon>
        <taxon>Ancylostomatinae</taxon>
        <taxon>Ancylostoma</taxon>
    </lineage>
</organism>